<comment type="similarity">
    <text evidence="2 5 7">Belongs to the citrate synthase family.</text>
</comment>
<comment type="pathway">
    <text evidence="1">Carbohydrate metabolism; tricarboxylic acid cycle.</text>
</comment>
<dbReference type="InterPro" id="IPR016143">
    <property type="entry name" value="Citrate_synth-like_sm_a-sub"/>
</dbReference>
<dbReference type="InterPro" id="IPR016142">
    <property type="entry name" value="Citrate_synth-like_lrg_a-sub"/>
</dbReference>
<dbReference type="EMBL" id="CP159218">
    <property type="protein sequence ID" value="XCG62251.1"/>
    <property type="molecule type" value="Genomic_DNA"/>
</dbReference>
<dbReference type="GO" id="GO:0006099">
    <property type="term" value="P:tricarboxylic acid cycle"/>
    <property type="evidence" value="ECO:0007669"/>
    <property type="project" value="InterPro"/>
</dbReference>
<dbReference type="InterPro" id="IPR019810">
    <property type="entry name" value="Citrate_synthase_AS"/>
</dbReference>
<evidence type="ECO:0000256" key="7">
    <source>
        <dbReference type="RuleBase" id="RU003406"/>
    </source>
</evidence>
<dbReference type="PANTHER" id="PTHR11739">
    <property type="entry name" value="CITRATE SYNTHASE"/>
    <property type="match status" value="1"/>
</dbReference>
<dbReference type="Pfam" id="PF00285">
    <property type="entry name" value="Citrate_synt"/>
    <property type="match status" value="1"/>
</dbReference>
<feature type="active site" evidence="6">
    <location>
        <position position="342"/>
    </location>
</feature>
<dbReference type="PROSITE" id="PS00480">
    <property type="entry name" value="CITRATE_SYNTHASE"/>
    <property type="match status" value="1"/>
</dbReference>
<evidence type="ECO:0000313" key="9">
    <source>
        <dbReference type="EMBL" id="XCG62251.1"/>
    </source>
</evidence>
<keyword evidence="3 5" id="KW-0808">Transferase</keyword>
<dbReference type="GO" id="GO:0005829">
    <property type="term" value="C:cytosol"/>
    <property type="evidence" value="ECO:0007669"/>
    <property type="project" value="TreeGrafter"/>
</dbReference>
<evidence type="ECO:0000256" key="6">
    <source>
        <dbReference type="PIRSR" id="PIRSR001369-1"/>
    </source>
</evidence>
<evidence type="ECO:0000256" key="2">
    <source>
        <dbReference type="ARBA" id="ARBA00010566"/>
    </source>
</evidence>
<feature type="active site" evidence="6">
    <location>
        <position position="289"/>
    </location>
</feature>
<dbReference type="InterPro" id="IPR002020">
    <property type="entry name" value="Citrate_synthase"/>
</dbReference>
<evidence type="ECO:0000256" key="5">
    <source>
        <dbReference type="PIRNR" id="PIRNR001369"/>
    </source>
</evidence>
<dbReference type="GO" id="GO:0005975">
    <property type="term" value="P:carbohydrate metabolic process"/>
    <property type="evidence" value="ECO:0007669"/>
    <property type="project" value="TreeGrafter"/>
</dbReference>
<protein>
    <recommendedName>
        <fullName evidence="5">Citrate synthase</fullName>
    </recommendedName>
</protein>
<dbReference type="PIRSF" id="PIRSF001369">
    <property type="entry name" value="Citrate_synth"/>
    <property type="match status" value="1"/>
</dbReference>
<evidence type="ECO:0000256" key="3">
    <source>
        <dbReference type="ARBA" id="ARBA00022679"/>
    </source>
</evidence>
<dbReference type="InterPro" id="IPR036969">
    <property type="entry name" value="Citrate_synthase_sf"/>
</dbReference>
<proteinExistence type="inferred from homology"/>
<name>A0AAU8DLM9_9ACTN</name>
<dbReference type="RefSeq" id="WP_353647866.1">
    <property type="nucleotide sequence ID" value="NZ_CP159218.1"/>
</dbReference>
<organism evidence="9">
    <name type="scientific">Nakamurella sp. A5-74</name>
    <dbReference type="NCBI Taxonomy" id="3158264"/>
    <lineage>
        <taxon>Bacteria</taxon>
        <taxon>Bacillati</taxon>
        <taxon>Actinomycetota</taxon>
        <taxon>Actinomycetes</taxon>
        <taxon>Nakamurellales</taxon>
        <taxon>Nakamurellaceae</taxon>
        <taxon>Nakamurella</taxon>
    </lineage>
</organism>
<dbReference type="Gene3D" id="1.10.230.10">
    <property type="entry name" value="Cytochrome P450-Terp, domain 2"/>
    <property type="match status" value="1"/>
</dbReference>
<dbReference type="PRINTS" id="PR00143">
    <property type="entry name" value="CITRTSNTHASE"/>
</dbReference>
<dbReference type="GO" id="GO:0036440">
    <property type="term" value="F:citrate synthase activity"/>
    <property type="evidence" value="ECO:0007669"/>
    <property type="project" value="UniProtKB-EC"/>
</dbReference>
<evidence type="ECO:0000256" key="8">
    <source>
        <dbReference type="SAM" id="MobiDB-lite"/>
    </source>
</evidence>
<gene>
    <name evidence="9" type="ORF">ABLG96_13355</name>
</gene>
<reference evidence="9" key="1">
    <citation type="submission" date="2024-05" db="EMBL/GenBank/DDBJ databases">
        <authorList>
            <person name="Cai S.Y."/>
            <person name="Jin L.M."/>
            <person name="Li H.R."/>
        </authorList>
    </citation>
    <scope>NUCLEOTIDE SEQUENCE</scope>
    <source>
        <strain evidence="9">A5-74</strain>
    </source>
</reference>
<dbReference type="SUPFAM" id="SSF48256">
    <property type="entry name" value="Citrate synthase"/>
    <property type="match status" value="1"/>
</dbReference>
<evidence type="ECO:0000256" key="4">
    <source>
        <dbReference type="ARBA" id="ARBA00049288"/>
    </source>
</evidence>
<comment type="catalytic activity">
    <reaction evidence="4">
        <text>oxaloacetate + acetyl-CoA + H2O = citrate + CoA + H(+)</text>
        <dbReference type="Rhea" id="RHEA:16845"/>
        <dbReference type="ChEBI" id="CHEBI:15377"/>
        <dbReference type="ChEBI" id="CHEBI:15378"/>
        <dbReference type="ChEBI" id="CHEBI:16452"/>
        <dbReference type="ChEBI" id="CHEBI:16947"/>
        <dbReference type="ChEBI" id="CHEBI:57287"/>
        <dbReference type="ChEBI" id="CHEBI:57288"/>
        <dbReference type="EC" id="2.3.3.16"/>
    </reaction>
</comment>
<sequence>MTTTDQAVPRTDPGRGVGGAATGSGTLDVPAGLAGVVVATTEIGDVRGTEGFYHYGPYSAVELAQSRSFEDVWFLMVHGRLPDAAESASFCAQVAALREIPDDLDRLLPTIAAAGQHFHPLPALRTALSYLAARDDTVPLWGSEEADRPAAALRVCAVTPVLLSRLHRHRLGLPVVEVDPSLSTAEYWLRAVTGEEPTAAHVAAIGAYLTSTVDHGFNASTFTARTVASAGSDLSSAVCAAIGTFLGPLHGGAPDRALDGLDEIGSIDRARDWVHDTVGRGDRIMGFGHAVYRTEDPRARMLREIGRGLGGELIEFATEVEQQVLAALAELKPGRSLPVNVEFYAGVVMEQCGIPRSMFTPTFTVSRVVGWCAHILEEARGRKIIRPSAAYIGEPPPIPVPALSR</sequence>
<dbReference type="PANTHER" id="PTHR11739:SF23">
    <property type="entry name" value="CITRATE SYNTHASE 2-RELATED"/>
    <property type="match status" value="1"/>
</dbReference>
<dbReference type="InterPro" id="IPR024176">
    <property type="entry name" value="Citrate_synthase_bac-typ"/>
</dbReference>
<evidence type="ECO:0000256" key="1">
    <source>
        <dbReference type="ARBA" id="ARBA00005163"/>
    </source>
</evidence>
<dbReference type="AlphaFoldDB" id="A0AAU8DLM9"/>
<dbReference type="FunFam" id="1.10.230.10:FF:000007">
    <property type="entry name" value="Citrate synthase"/>
    <property type="match status" value="1"/>
</dbReference>
<accession>A0AAU8DLM9</accession>
<feature type="region of interest" description="Disordered" evidence="8">
    <location>
        <begin position="1"/>
        <end position="23"/>
    </location>
</feature>
<dbReference type="Gene3D" id="1.10.580.10">
    <property type="entry name" value="Citrate Synthase, domain 1"/>
    <property type="match status" value="1"/>
</dbReference>